<dbReference type="Gene3D" id="1.10.10.60">
    <property type="entry name" value="Homeodomain-like"/>
    <property type="match status" value="1"/>
</dbReference>
<dbReference type="AlphaFoldDB" id="A0A835IGV0"/>
<dbReference type="CDD" id="cd00167">
    <property type="entry name" value="SANT"/>
    <property type="match status" value="1"/>
</dbReference>
<evidence type="ECO:0000313" key="2">
    <source>
        <dbReference type="Proteomes" id="UP000631114"/>
    </source>
</evidence>
<dbReference type="PANTHER" id="PTHR44042:SF54">
    <property type="entry name" value="MYB-LIKE DNA-BINDING DOMAIN, SHAQKYF CLASS PROTEIN"/>
    <property type="match status" value="1"/>
</dbReference>
<dbReference type="SUPFAM" id="SSF46689">
    <property type="entry name" value="Homeodomain-like"/>
    <property type="match status" value="1"/>
</dbReference>
<dbReference type="InterPro" id="IPR009057">
    <property type="entry name" value="Homeodomain-like_sf"/>
</dbReference>
<dbReference type="OrthoDB" id="1042756at2759"/>
<dbReference type="EMBL" id="JADFTS010000002">
    <property type="protein sequence ID" value="KAF9618710.1"/>
    <property type="molecule type" value="Genomic_DNA"/>
</dbReference>
<comment type="caution">
    <text evidence="1">The sequence shown here is derived from an EMBL/GenBank/DDBJ whole genome shotgun (WGS) entry which is preliminary data.</text>
</comment>
<reference evidence="1 2" key="1">
    <citation type="submission" date="2020-10" db="EMBL/GenBank/DDBJ databases">
        <title>The Coptis chinensis genome and diversification of protoberbering-type alkaloids.</title>
        <authorList>
            <person name="Wang B."/>
            <person name="Shu S."/>
            <person name="Song C."/>
            <person name="Liu Y."/>
        </authorList>
    </citation>
    <scope>NUCLEOTIDE SEQUENCE [LARGE SCALE GENOMIC DNA]</scope>
    <source>
        <strain evidence="1">HL-2020</strain>
        <tissue evidence="1">Leaf</tissue>
    </source>
</reference>
<proteinExistence type="predicted"/>
<dbReference type="Proteomes" id="UP000631114">
    <property type="component" value="Unassembled WGS sequence"/>
</dbReference>
<sequence>MAFLEIIESYIQSLQPGTQFSYGEELHDWTKEERDLFNNALAEFNHTAPYFFDALMHRLPGKSVTQIVTHYFSFVEELVRLQTRSTPIYDNDAGKEPILNEHRFPVGLNQYGRGEQTNIANCVQSRNPTQVSSQAQSYFYHRDRLVNERKGRGIIDIIQNNIMKSKPFLSNKTLKTESIQIPESILRNGTLHPERLTASQLMPPPPPVTCAPSMNNHMYQRLEHMMYKTGTQPRQHLPSSSLSPMCLPSPVDIPRGPEPLMSNSKRCTVDEAPSLAVIPSPSTTTKSSMHLMSLGVGQSSLLSNSFRNMPSLSKRKNPNVRDTDKVPKTLKKTLVSSPLRQTKNGMLPSSLSSDFLQQSLVTNSKKPIISPPLFASSSGFVPKMNSITQASKTIVSDPLHTRLSLQNKVPHDNVIASSSWESIYDCVSQTNHNGQIQESTKPVFQQTMVSPDQLLHPSGNVYPWLSNTLPTTTPMISQTIPPRNDKPAPLSFSPSIFSREKDHTDDNLLNELIVSPISIGFTSGTQPLDNPTLNGGATIDNQSGGLNNNAENPINTIASPLLDLDLDEIDFPSNLPECELMDDIDIDTWINEILDV</sequence>
<evidence type="ECO:0008006" key="3">
    <source>
        <dbReference type="Google" id="ProtNLM"/>
    </source>
</evidence>
<dbReference type="InterPro" id="IPR001005">
    <property type="entry name" value="SANT/Myb"/>
</dbReference>
<gene>
    <name evidence="1" type="ORF">IFM89_002405</name>
</gene>
<evidence type="ECO:0000313" key="1">
    <source>
        <dbReference type="EMBL" id="KAF9618710.1"/>
    </source>
</evidence>
<keyword evidence="2" id="KW-1185">Reference proteome</keyword>
<organism evidence="1 2">
    <name type="scientific">Coptis chinensis</name>
    <dbReference type="NCBI Taxonomy" id="261450"/>
    <lineage>
        <taxon>Eukaryota</taxon>
        <taxon>Viridiplantae</taxon>
        <taxon>Streptophyta</taxon>
        <taxon>Embryophyta</taxon>
        <taxon>Tracheophyta</taxon>
        <taxon>Spermatophyta</taxon>
        <taxon>Magnoliopsida</taxon>
        <taxon>Ranunculales</taxon>
        <taxon>Ranunculaceae</taxon>
        <taxon>Coptidoideae</taxon>
        <taxon>Coptis</taxon>
    </lineage>
</organism>
<protein>
    <recommendedName>
        <fullName evidence="3">SANT domain-containing protein</fullName>
    </recommendedName>
</protein>
<name>A0A835IGV0_9MAGN</name>
<accession>A0A835IGV0</accession>
<dbReference type="PANTHER" id="PTHR44042">
    <property type="entry name" value="DUPLICATED HOMEODOMAIN-LIKE SUPERFAMILY PROTEIN-RELATED"/>
    <property type="match status" value="1"/>
</dbReference>